<comment type="caution">
    <text evidence="1">The sequence shown here is derived from an EMBL/GenBank/DDBJ whole genome shotgun (WGS) entry which is preliminary data.</text>
</comment>
<sequence>MAAAQHRAGFPLHKALDCSGSAGWRTALVPPLQNGEAIADDFWLPKGVRIIIEQEAKTRPRQQFNLT</sequence>
<dbReference type="Proteomes" id="UP000050525">
    <property type="component" value="Unassembled WGS sequence"/>
</dbReference>
<accession>A0A151P1N6</accession>
<keyword evidence="2" id="KW-1185">Reference proteome</keyword>
<proteinExistence type="predicted"/>
<organism evidence="1 2">
    <name type="scientific">Alligator mississippiensis</name>
    <name type="common">American alligator</name>
    <dbReference type="NCBI Taxonomy" id="8496"/>
    <lineage>
        <taxon>Eukaryota</taxon>
        <taxon>Metazoa</taxon>
        <taxon>Chordata</taxon>
        <taxon>Craniata</taxon>
        <taxon>Vertebrata</taxon>
        <taxon>Euteleostomi</taxon>
        <taxon>Archelosauria</taxon>
        <taxon>Archosauria</taxon>
        <taxon>Crocodylia</taxon>
        <taxon>Alligatoridae</taxon>
        <taxon>Alligatorinae</taxon>
        <taxon>Alligator</taxon>
    </lineage>
</organism>
<protein>
    <submittedName>
        <fullName evidence="1">Uncharacterized protein</fullName>
    </submittedName>
</protein>
<reference evidence="1 2" key="1">
    <citation type="journal article" date="2012" name="Genome Biol.">
        <title>Sequencing three crocodilian genomes to illuminate the evolution of archosaurs and amniotes.</title>
        <authorList>
            <person name="St John J.A."/>
            <person name="Braun E.L."/>
            <person name="Isberg S.R."/>
            <person name="Miles L.G."/>
            <person name="Chong A.Y."/>
            <person name="Gongora J."/>
            <person name="Dalzell P."/>
            <person name="Moran C."/>
            <person name="Bed'hom B."/>
            <person name="Abzhanov A."/>
            <person name="Burgess S.C."/>
            <person name="Cooksey A.M."/>
            <person name="Castoe T.A."/>
            <person name="Crawford N.G."/>
            <person name="Densmore L.D."/>
            <person name="Drew J.C."/>
            <person name="Edwards S.V."/>
            <person name="Faircloth B.C."/>
            <person name="Fujita M.K."/>
            <person name="Greenwold M.J."/>
            <person name="Hoffmann F.G."/>
            <person name="Howard J.M."/>
            <person name="Iguchi T."/>
            <person name="Janes D.E."/>
            <person name="Khan S.Y."/>
            <person name="Kohno S."/>
            <person name="de Koning A.J."/>
            <person name="Lance S.L."/>
            <person name="McCarthy F.M."/>
            <person name="McCormack J.E."/>
            <person name="Merchant M.E."/>
            <person name="Peterson D.G."/>
            <person name="Pollock D.D."/>
            <person name="Pourmand N."/>
            <person name="Raney B.J."/>
            <person name="Roessler K.A."/>
            <person name="Sanford J.R."/>
            <person name="Sawyer R.H."/>
            <person name="Schmidt C.J."/>
            <person name="Triplett E.W."/>
            <person name="Tuberville T.D."/>
            <person name="Venegas-Anaya M."/>
            <person name="Howard J.T."/>
            <person name="Jarvis E.D."/>
            <person name="Guillette L.J.Jr."/>
            <person name="Glenn T.C."/>
            <person name="Green R.E."/>
            <person name="Ray D.A."/>
        </authorList>
    </citation>
    <scope>NUCLEOTIDE SEQUENCE [LARGE SCALE GENOMIC DNA]</scope>
    <source>
        <strain evidence="1">KSC_2009_1</strain>
    </source>
</reference>
<dbReference type="AlphaFoldDB" id="A0A151P1N6"/>
<dbReference type="EMBL" id="AKHW03001316">
    <property type="protein sequence ID" value="KYO42923.1"/>
    <property type="molecule type" value="Genomic_DNA"/>
</dbReference>
<gene>
    <name evidence="1" type="ORF">Y1Q_0009491</name>
</gene>
<name>A0A151P1N6_ALLMI</name>
<evidence type="ECO:0000313" key="1">
    <source>
        <dbReference type="EMBL" id="KYO42923.1"/>
    </source>
</evidence>
<evidence type="ECO:0000313" key="2">
    <source>
        <dbReference type="Proteomes" id="UP000050525"/>
    </source>
</evidence>